<evidence type="ECO:0000313" key="1">
    <source>
        <dbReference type="EMBL" id="WVZ07635.1"/>
    </source>
</evidence>
<proteinExistence type="predicted"/>
<name>A0AAQ3NCL5_VIGMU</name>
<accession>A0AAQ3NCL5</accession>
<dbReference type="Proteomes" id="UP001374535">
    <property type="component" value="Chromosome 6"/>
</dbReference>
<keyword evidence="2" id="KW-1185">Reference proteome</keyword>
<dbReference type="AlphaFoldDB" id="A0AAQ3NCL5"/>
<reference evidence="1 2" key="1">
    <citation type="journal article" date="2023" name="Life. Sci Alliance">
        <title>Evolutionary insights into 3D genome organization and epigenetic landscape of Vigna mungo.</title>
        <authorList>
            <person name="Junaid A."/>
            <person name="Singh B."/>
            <person name="Bhatia S."/>
        </authorList>
    </citation>
    <scope>NUCLEOTIDE SEQUENCE [LARGE SCALE GENOMIC DNA]</scope>
    <source>
        <strain evidence="1">Urdbean</strain>
    </source>
</reference>
<organism evidence="1 2">
    <name type="scientific">Vigna mungo</name>
    <name type="common">Black gram</name>
    <name type="synonym">Phaseolus mungo</name>
    <dbReference type="NCBI Taxonomy" id="3915"/>
    <lineage>
        <taxon>Eukaryota</taxon>
        <taxon>Viridiplantae</taxon>
        <taxon>Streptophyta</taxon>
        <taxon>Embryophyta</taxon>
        <taxon>Tracheophyta</taxon>
        <taxon>Spermatophyta</taxon>
        <taxon>Magnoliopsida</taxon>
        <taxon>eudicotyledons</taxon>
        <taxon>Gunneridae</taxon>
        <taxon>Pentapetalae</taxon>
        <taxon>rosids</taxon>
        <taxon>fabids</taxon>
        <taxon>Fabales</taxon>
        <taxon>Fabaceae</taxon>
        <taxon>Papilionoideae</taxon>
        <taxon>50 kb inversion clade</taxon>
        <taxon>NPAAA clade</taxon>
        <taxon>indigoferoid/millettioid clade</taxon>
        <taxon>Phaseoleae</taxon>
        <taxon>Vigna</taxon>
    </lineage>
</organism>
<evidence type="ECO:0008006" key="3">
    <source>
        <dbReference type="Google" id="ProtNLM"/>
    </source>
</evidence>
<sequence length="143" mass="16742">MKHWAYSYWRVVHFNIGDWVYVRFLKEISDVAYKLDLLSIARGPFPSPQPLSLPFNIEDNEPVLTPTTILDWKLPIDTDVPQQLVLIQWQDLSLEEATWEPWAHIQAQFHLEDKVNLEDGGDVKFTSTNRPIMIEQPTLENIQ</sequence>
<dbReference type="EMBL" id="CP144695">
    <property type="protein sequence ID" value="WVZ07635.1"/>
    <property type="molecule type" value="Genomic_DNA"/>
</dbReference>
<protein>
    <recommendedName>
        <fullName evidence="3">Chromo domain-containing protein</fullName>
    </recommendedName>
</protein>
<evidence type="ECO:0000313" key="2">
    <source>
        <dbReference type="Proteomes" id="UP001374535"/>
    </source>
</evidence>
<gene>
    <name evidence="1" type="ORF">V8G54_020981</name>
</gene>
<dbReference type="InterPro" id="IPR016197">
    <property type="entry name" value="Chromo-like_dom_sf"/>
</dbReference>
<dbReference type="SUPFAM" id="SSF54160">
    <property type="entry name" value="Chromo domain-like"/>
    <property type="match status" value="1"/>
</dbReference>